<evidence type="ECO:0000313" key="2">
    <source>
        <dbReference type="Proteomes" id="UP000011116"/>
    </source>
</evidence>
<dbReference type="Proteomes" id="UP000011116">
    <property type="component" value="Chromosome 3H"/>
</dbReference>
<dbReference type="Gramene" id="HORVU.MOREX.r3.3HG0314930.1">
    <property type="protein sequence ID" value="HORVU.MOREX.r3.3HG0314930.1.CDS1"/>
    <property type="gene ID" value="HORVU.MOREX.r3.3HG0314930"/>
</dbReference>
<name>A0A8I6Y1L4_HORVV</name>
<dbReference type="PANTHER" id="PTHR47169:SF2">
    <property type="entry name" value="OS01G0541250 PROTEIN"/>
    <property type="match status" value="1"/>
</dbReference>
<proteinExistence type="predicted"/>
<dbReference type="AlphaFoldDB" id="A0A8I6Y1L4"/>
<organism evidence="1 2">
    <name type="scientific">Hordeum vulgare subsp. vulgare</name>
    <name type="common">Domesticated barley</name>
    <dbReference type="NCBI Taxonomy" id="112509"/>
    <lineage>
        <taxon>Eukaryota</taxon>
        <taxon>Viridiplantae</taxon>
        <taxon>Streptophyta</taxon>
        <taxon>Embryophyta</taxon>
        <taxon>Tracheophyta</taxon>
        <taxon>Spermatophyta</taxon>
        <taxon>Magnoliopsida</taxon>
        <taxon>Liliopsida</taxon>
        <taxon>Poales</taxon>
        <taxon>Poaceae</taxon>
        <taxon>BOP clade</taxon>
        <taxon>Pooideae</taxon>
        <taxon>Triticodae</taxon>
        <taxon>Triticeae</taxon>
        <taxon>Hordeinae</taxon>
        <taxon>Hordeum</taxon>
    </lineage>
</organism>
<sequence>MNVCVRTVSRIWNLAKEQLDLGQEVNVSSKKKVNVGRKRKELDLARTATIPLNRRRTIRSLARCLGVPRSTLHDRFQLKELKRITNTVKPFLKPANKIARLKFCISMMDEHSISTPYPSFKSMNNMVHIDEKWYDTTRVKNTYYVLPGEPKPERTVLNTNSIGKVMFLTAVAKPRYNDEGQLTFDGKIGT</sequence>
<dbReference type="Gene3D" id="3.30.420.10">
    <property type="entry name" value="Ribonuclease H-like superfamily/Ribonuclease H"/>
    <property type="match status" value="1"/>
</dbReference>
<accession>A0A8I6Y1L4</accession>
<dbReference type="PANTHER" id="PTHR47169">
    <property type="entry name" value="OS01G0541250 PROTEIN"/>
    <property type="match status" value="1"/>
</dbReference>
<dbReference type="InterPro" id="IPR036397">
    <property type="entry name" value="RNaseH_sf"/>
</dbReference>
<reference evidence="2" key="1">
    <citation type="journal article" date="2012" name="Nature">
        <title>A physical, genetic and functional sequence assembly of the barley genome.</title>
        <authorList>
            <consortium name="The International Barley Genome Sequencing Consortium"/>
            <person name="Mayer K.F."/>
            <person name="Waugh R."/>
            <person name="Brown J.W."/>
            <person name="Schulman A."/>
            <person name="Langridge P."/>
            <person name="Platzer M."/>
            <person name="Fincher G.B."/>
            <person name="Muehlbauer G.J."/>
            <person name="Sato K."/>
            <person name="Close T.J."/>
            <person name="Wise R.P."/>
            <person name="Stein N."/>
        </authorList>
    </citation>
    <scope>NUCLEOTIDE SEQUENCE [LARGE SCALE GENOMIC DNA]</scope>
    <source>
        <strain evidence="2">cv. Morex</strain>
    </source>
</reference>
<dbReference type="EnsemblPlants" id="HORVU.MOREX.r3.3HG0314930.1">
    <property type="protein sequence ID" value="HORVU.MOREX.r3.3HG0314930.1.CDS1"/>
    <property type="gene ID" value="HORVU.MOREX.r3.3HG0314930"/>
</dbReference>
<reference evidence="1" key="3">
    <citation type="submission" date="2022-01" db="UniProtKB">
        <authorList>
            <consortium name="EnsemblPlants"/>
        </authorList>
    </citation>
    <scope>IDENTIFICATION</scope>
    <source>
        <strain evidence="1">subsp. vulgare</strain>
    </source>
</reference>
<dbReference type="GO" id="GO:0003676">
    <property type="term" value="F:nucleic acid binding"/>
    <property type="evidence" value="ECO:0007669"/>
    <property type="project" value="InterPro"/>
</dbReference>
<protein>
    <recommendedName>
        <fullName evidence="3">Transposase</fullName>
    </recommendedName>
</protein>
<reference evidence="1" key="2">
    <citation type="submission" date="2020-10" db="EMBL/GenBank/DDBJ databases">
        <authorList>
            <person name="Scholz U."/>
            <person name="Mascher M."/>
            <person name="Fiebig A."/>
        </authorList>
    </citation>
    <scope>NUCLEOTIDE SEQUENCE [LARGE SCALE GENOMIC DNA]</scope>
    <source>
        <strain evidence="1">cv. Morex</strain>
    </source>
</reference>
<keyword evidence="2" id="KW-1185">Reference proteome</keyword>
<evidence type="ECO:0008006" key="3">
    <source>
        <dbReference type="Google" id="ProtNLM"/>
    </source>
</evidence>
<evidence type="ECO:0000313" key="1">
    <source>
        <dbReference type="EnsemblPlants" id="HORVU.MOREX.r3.3HG0314930.1.CDS1"/>
    </source>
</evidence>